<evidence type="ECO:0000256" key="7">
    <source>
        <dbReference type="ARBA" id="ARBA00023136"/>
    </source>
</evidence>
<protein>
    <recommendedName>
        <fullName evidence="3 9">Flagellar biosynthetic protein FliR</fullName>
    </recommendedName>
</protein>
<feature type="transmembrane region" description="Helical" evidence="10">
    <location>
        <begin position="69"/>
        <end position="98"/>
    </location>
</feature>
<feature type="transmembrane region" description="Helical" evidence="10">
    <location>
        <begin position="210"/>
        <end position="232"/>
    </location>
</feature>
<dbReference type="InterPro" id="IPR002010">
    <property type="entry name" value="T3SS_IM_R"/>
</dbReference>
<dbReference type="GO" id="GO:0044780">
    <property type="term" value="P:bacterial-type flagellum assembly"/>
    <property type="evidence" value="ECO:0007669"/>
    <property type="project" value="UniProtKB-UniRule"/>
</dbReference>
<evidence type="ECO:0000256" key="4">
    <source>
        <dbReference type="ARBA" id="ARBA00022475"/>
    </source>
</evidence>
<keyword evidence="11" id="KW-0969">Cilium</keyword>
<keyword evidence="7 10" id="KW-0472">Membrane</keyword>
<comment type="function">
    <text evidence="1 10">Role in flagellar biosynthesis.</text>
</comment>
<keyword evidence="11" id="KW-0282">Flagellum</keyword>
<dbReference type="STRING" id="1137284.GCA_001418205_00867"/>
<dbReference type="NCBIfam" id="TIGR01400">
    <property type="entry name" value="fliR"/>
    <property type="match status" value="1"/>
</dbReference>
<dbReference type="GO" id="GO:0009425">
    <property type="term" value="C:bacterial-type flagellum basal body"/>
    <property type="evidence" value="ECO:0007669"/>
    <property type="project" value="UniProtKB-SubCell"/>
</dbReference>
<evidence type="ECO:0000256" key="10">
    <source>
        <dbReference type="RuleBase" id="RU362071"/>
    </source>
</evidence>
<evidence type="ECO:0000313" key="12">
    <source>
        <dbReference type="Proteomes" id="UP000182769"/>
    </source>
</evidence>
<feature type="transmembrane region" description="Helical" evidence="10">
    <location>
        <begin position="12"/>
        <end position="32"/>
    </location>
</feature>
<evidence type="ECO:0000313" key="11">
    <source>
        <dbReference type="EMBL" id="CUB03023.1"/>
    </source>
</evidence>
<evidence type="ECO:0000256" key="9">
    <source>
        <dbReference type="NCBIfam" id="TIGR01400"/>
    </source>
</evidence>
<proteinExistence type="inferred from homology"/>
<keyword evidence="5 10" id="KW-0812">Transmembrane</keyword>
<dbReference type="EMBL" id="CYHG01000002">
    <property type="protein sequence ID" value="CUB03023.1"/>
    <property type="molecule type" value="Genomic_DNA"/>
</dbReference>
<feature type="transmembrane region" description="Helical" evidence="10">
    <location>
        <begin position="44"/>
        <end position="63"/>
    </location>
</feature>
<dbReference type="PANTHER" id="PTHR30065">
    <property type="entry name" value="FLAGELLAR BIOSYNTHETIC PROTEIN FLIR"/>
    <property type="match status" value="1"/>
</dbReference>
<comment type="similarity">
    <text evidence="2 10">Belongs to the FliR/MopE/SpaR family.</text>
</comment>
<dbReference type="RefSeq" id="WP_055461986.1">
    <property type="nucleotide sequence ID" value="NZ_CYHG01000002.1"/>
</dbReference>
<dbReference type="PRINTS" id="PR00953">
    <property type="entry name" value="TYPE3IMRPROT"/>
</dbReference>
<keyword evidence="8 10" id="KW-0975">Bacterial flagellum</keyword>
<dbReference type="Proteomes" id="UP000182769">
    <property type="component" value="Unassembled WGS sequence"/>
</dbReference>
<dbReference type="Pfam" id="PF01311">
    <property type="entry name" value="Bac_export_1"/>
    <property type="match status" value="1"/>
</dbReference>
<keyword evidence="12" id="KW-1185">Reference proteome</keyword>
<keyword evidence="4 10" id="KW-1003">Cell membrane</keyword>
<evidence type="ECO:0000256" key="2">
    <source>
        <dbReference type="ARBA" id="ARBA00009772"/>
    </source>
</evidence>
<dbReference type="InterPro" id="IPR006303">
    <property type="entry name" value="FliR"/>
</dbReference>
<evidence type="ECO:0000256" key="1">
    <source>
        <dbReference type="ARBA" id="ARBA00002578"/>
    </source>
</evidence>
<dbReference type="GO" id="GO:0005886">
    <property type="term" value="C:plasma membrane"/>
    <property type="evidence" value="ECO:0007669"/>
    <property type="project" value="UniProtKB-SubCell"/>
</dbReference>
<evidence type="ECO:0000256" key="5">
    <source>
        <dbReference type="ARBA" id="ARBA00022692"/>
    </source>
</evidence>
<keyword evidence="11" id="KW-0966">Cell projection</keyword>
<accession>A0A0K6IIU7</accession>
<dbReference type="GO" id="GO:0006605">
    <property type="term" value="P:protein targeting"/>
    <property type="evidence" value="ECO:0007669"/>
    <property type="project" value="UniProtKB-UniRule"/>
</dbReference>
<keyword evidence="6 10" id="KW-1133">Transmembrane helix</keyword>
<comment type="subcellular location">
    <subcellularLocation>
        <location evidence="10">Cell membrane</location>
        <topology evidence="10">Multi-pass membrane protein</topology>
    </subcellularLocation>
    <subcellularLocation>
        <location evidence="10">Bacterial flagellum basal body</location>
    </subcellularLocation>
</comment>
<feature type="transmembrane region" description="Helical" evidence="10">
    <location>
        <begin position="183"/>
        <end position="204"/>
    </location>
</feature>
<evidence type="ECO:0000256" key="6">
    <source>
        <dbReference type="ARBA" id="ARBA00022989"/>
    </source>
</evidence>
<evidence type="ECO:0000256" key="3">
    <source>
        <dbReference type="ARBA" id="ARBA00021717"/>
    </source>
</evidence>
<dbReference type="PANTHER" id="PTHR30065:SF8">
    <property type="entry name" value="FLAGELLAR BIOSYNTHETIC PROTEIN FLIR"/>
    <property type="match status" value="1"/>
</dbReference>
<sequence>MLELNPDQLMSLVVSFLLPFFRIGAFLMALPLFGSQLVSVRVRLIFAFIISIIVTPVISIPAYDPISPGFILLIAEQLVVGIVLGFVVSVLFQIFALAGQLAAMKAGLGFAMSNDPANGITVATVGQYYMTMAGLAFLGTNGHLIMIEYLVESFQYWPVGSGFDSQRYWNVVMLGSWLFEKGLLVVLPLAVATLIMNISFGIVAKASPQLNIFAMGFPVIMLFSLVFIWIMLQDFLDIYRLFFQEMTTWLQDTWGISANG</sequence>
<name>A0A0K6IIU7_9GAMM</name>
<dbReference type="OrthoDB" id="9797790at2"/>
<dbReference type="AlphaFoldDB" id="A0A0K6IIU7"/>
<organism evidence="11 12">
    <name type="scientific">Marinomonas fungiae</name>
    <dbReference type="NCBI Taxonomy" id="1137284"/>
    <lineage>
        <taxon>Bacteria</taxon>
        <taxon>Pseudomonadati</taxon>
        <taxon>Pseudomonadota</taxon>
        <taxon>Gammaproteobacteria</taxon>
        <taxon>Oceanospirillales</taxon>
        <taxon>Oceanospirillaceae</taxon>
        <taxon>Marinomonas</taxon>
    </lineage>
</organism>
<evidence type="ECO:0000256" key="8">
    <source>
        <dbReference type="ARBA" id="ARBA00023143"/>
    </source>
</evidence>
<gene>
    <name evidence="11" type="ORF">Ga0061065_102362</name>
</gene>
<reference evidence="12" key="1">
    <citation type="submission" date="2015-08" db="EMBL/GenBank/DDBJ databases">
        <authorList>
            <person name="Varghese N."/>
        </authorList>
    </citation>
    <scope>NUCLEOTIDE SEQUENCE [LARGE SCALE GENOMIC DNA]</scope>
    <source>
        <strain evidence="12">JCM 18476</strain>
    </source>
</reference>